<comment type="similarity">
    <text evidence="2">Belongs to the enolase family.</text>
</comment>
<organism evidence="12 13">
    <name type="scientific">Chiloscyllium punctatum</name>
    <name type="common">Brownbanded bambooshark</name>
    <name type="synonym">Hemiscyllium punctatum</name>
    <dbReference type="NCBI Taxonomy" id="137246"/>
    <lineage>
        <taxon>Eukaryota</taxon>
        <taxon>Metazoa</taxon>
        <taxon>Chordata</taxon>
        <taxon>Craniata</taxon>
        <taxon>Vertebrata</taxon>
        <taxon>Chondrichthyes</taxon>
        <taxon>Elasmobranchii</taxon>
        <taxon>Galeomorphii</taxon>
        <taxon>Galeoidea</taxon>
        <taxon>Orectolobiformes</taxon>
        <taxon>Hemiscylliidae</taxon>
        <taxon>Chiloscyllium</taxon>
    </lineage>
</organism>
<dbReference type="UniPathway" id="UPA00109">
    <property type="reaction ID" value="UER00187"/>
</dbReference>
<dbReference type="CDD" id="cd22974">
    <property type="entry name" value="DD_ENO4"/>
    <property type="match status" value="1"/>
</dbReference>
<dbReference type="GO" id="GO:0004634">
    <property type="term" value="F:phosphopyruvate hydratase activity"/>
    <property type="evidence" value="ECO:0007669"/>
    <property type="project" value="UniProtKB-EC"/>
</dbReference>
<dbReference type="GO" id="GO:0000015">
    <property type="term" value="C:phosphopyruvate hydratase complex"/>
    <property type="evidence" value="ECO:0007669"/>
    <property type="project" value="InterPro"/>
</dbReference>
<feature type="region of interest" description="Disordered" evidence="9">
    <location>
        <begin position="177"/>
        <end position="225"/>
    </location>
</feature>
<dbReference type="InterPro" id="IPR000941">
    <property type="entry name" value="Enolase"/>
</dbReference>
<dbReference type="STRING" id="137246.A0A401RVN9"/>
<keyword evidence="13" id="KW-1185">Reference proteome</keyword>
<dbReference type="PANTHER" id="PTHR11902">
    <property type="entry name" value="ENOLASE"/>
    <property type="match status" value="1"/>
</dbReference>
<dbReference type="InterPro" id="IPR020810">
    <property type="entry name" value="Enolase_C"/>
</dbReference>
<dbReference type="Gene3D" id="3.30.390.10">
    <property type="entry name" value="Enolase-like, N-terminal domain"/>
    <property type="match status" value="1"/>
</dbReference>
<dbReference type="Pfam" id="PF00113">
    <property type="entry name" value="Enolase_C"/>
    <property type="match status" value="1"/>
</dbReference>
<keyword evidence="5" id="KW-0456">Lyase</keyword>
<dbReference type="InterPro" id="IPR047500">
    <property type="entry name" value="DD_ENO4"/>
</dbReference>
<evidence type="ECO:0000259" key="10">
    <source>
        <dbReference type="SMART" id="SM01192"/>
    </source>
</evidence>
<comment type="pathway">
    <text evidence="1">Carbohydrate degradation; glycolysis; pyruvate from D-glyceraldehyde 3-phosphate: step 4/5.</text>
</comment>
<feature type="compositionally biased region" description="Basic residues" evidence="9">
    <location>
        <begin position="207"/>
        <end position="216"/>
    </location>
</feature>
<evidence type="ECO:0000313" key="12">
    <source>
        <dbReference type="EMBL" id="GCC22224.1"/>
    </source>
</evidence>
<evidence type="ECO:0000256" key="9">
    <source>
        <dbReference type="SAM" id="MobiDB-lite"/>
    </source>
</evidence>
<dbReference type="EC" id="4.2.1.11" evidence="3"/>
<evidence type="ECO:0000256" key="1">
    <source>
        <dbReference type="ARBA" id="ARBA00005031"/>
    </source>
</evidence>
<dbReference type="SMART" id="SM01193">
    <property type="entry name" value="Enolase_N"/>
    <property type="match status" value="1"/>
</dbReference>
<dbReference type="GO" id="GO:0006096">
    <property type="term" value="P:glycolytic process"/>
    <property type="evidence" value="ECO:0007669"/>
    <property type="project" value="UniProtKB-UniPathway"/>
</dbReference>
<comment type="catalytic activity">
    <reaction evidence="8">
        <text>(2R)-2-phosphoglycerate = phosphoenolpyruvate + H2O</text>
        <dbReference type="Rhea" id="RHEA:10164"/>
        <dbReference type="ChEBI" id="CHEBI:15377"/>
        <dbReference type="ChEBI" id="CHEBI:58289"/>
        <dbReference type="ChEBI" id="CHEBI:58702"/>
        <dbReference type="EC" id="4.2.1.11"/>
    </reaction>
</comment>
<dbReference type="PANTHER" id="PTHR11902:SF30">
    <property type="entry name" value="ENOLASE 4"/>
    <property type="match status" value="1"/>
</dbReference>
<dbReference type="InterPro" id="IPR020811">
    <property type="entry name" value="Enolase_N"/>
</dbReference>
<dbReference type="SUPFAM" id="SSF51604">
    <property type="entry name" value="Enolase C-terminal domain-like"/>
    <property type="match status" value="1"/>
</dbReference>
<dbReference type="Gene3D" id="3.20.20.120">
    <property type="entry name" value="Enolase-like C-terminal domain"/>
    <property type="match status" value="1"/>
</dbReference>
<feature type="domain" description="Enolase C-terminal TIM barrel" evidence="10">
    <location>
        <begin position="275"/>
        <end position="565"/>
    </location>
</feature>
<comment type="caution">
    <text evidence="12">The sequence shown here is derived from an EMBL/GenBank/DDBJ whole genome shotgun (WGS) entry which is preliminary data.</text>
</comment>
<reference evidence="12 13" key="1">
    <citation type="journal article" date="2018" name="Nat. Ecol. Evol.">
        <title>Shark genomes provide insights into elasmobranch evolution and the origin of vertebrates.</title>
        <authorList>
            <person name="Hara Y"/>
            <person name="Yamaguchi K"/>
            <person name="Onimaru K"/>
            <person name="Kadota M"/>
            <person name="Koyanagi M"/>
            <person name="Keeley SD"/>
            <person name="Tatsumi K"/>
            <person name="Tanaka K"/>
            <person name="Motone F"/>
            <person name="Kageyama Y"/>
            <person name="Nozu R"/>
            <person name="Adachi N"/>
            <person name="Nishimura O"/>
            <person name="Nakagawa R"/>
            <person name="Tanegashima C"/>
            <person name="Kiyatake I"/>
            <person name="Matsumoto R"/>
            <person name="Murakumo K"/>
            <person name="Nishida K"/>
            <person name="Terakita A"/>
            <person name="Kuratani S"/>
            <person name="Sato K"/>
            <person name="Hyodo S Kuraku.S."/>
        </authorList>
    </citation>
    <scope>NUCLEOTIDE SEQUENCE [LARGE SCALE GENOMIC DNA]</scope>
</reference>
<dbReference type="InterPro" id="IPR036849">
    <property type="entry name" value="Enolase-like_C_sf"/>
</dbReference>
<accession>A0A401RVN9</accession>
<evidence type="ECO:0000256" key="6">
    <source>
        <dbReference type="ARBA" id="ARBA00031125"/>
    </source>
</evidence>
<dbReference type="GO" id="GO:0000287">
    <property type="term" value="F:magnesium ion binding"/>
    <property type="evidence" value="ECO:0007669"/>
    <property type="project" value="InterPro"/>
</dbReference>
<keyword evidence="4" id="KW-0324">Glycolysis</keyword>
<dbReference type="AlphaFoldDB" id="A0A401RVN9"/>
<evidence type="ECO:0000259" key="11">
    <source>
        <dbReference type="SMART" id="SM01193"/>
    </source>
</evidence>
<evidence type="ECO:0000256" key="7">
    <source>
        <dbReference type="ARBA" id="ARBA00034855"/>
    </source>
</evidence>
<protein>
    <recommendedName>
        <fullName evidence="7">Enolase 4</fullName>
        <ecNumber evidence="3">4.2.1.11</ecNumber>
    </recommendedName>
    <alternativeName>
        <fullName evidence="6">2-phospho-D-glycerate hydro-lyase</fullName>
    </alternativeName>
</protein>
<dbReference type="OrthoDB" id="10009078at2759"/>
<evidence type="ECO:0000313" key="13">
    <source>
        <dbReference type="Proteomes" id="UP000287033"/>
    </source>
</evidence>
<dbReference type="SUPFAM" id="SSF54826">
    <property type="entry name" value="Enolase N-terminal domain-like"/>
    <property type="match status" value="1"/>
</dbReference>
<dbReference type="InterPro" id="IPR029017">
    <property type="entry name" value="Enolase-like_N"/>
</dbReference>
<evidence type="ECO:0000256" key="3">
    <source>
        <dbReference type="ARBA" id="ARBA00012058"/>
    </source>
</evidence>
<evidence type="ECO:0000256" key="2">
    <source>
        <dbReference type="ARBA" id="ARBA00009604"/>
    </source>
</evidence>
<dbReference type="EMBL" id="BEZZ01000008">
    <property type="protein sequence ID" value="GCC22224.1"/>
    <property type="molecule type" value="Genomic_DNA"/>
</dbReference>
<sequence>MSAGPALPASNGRSSEEARDFYQLKQRAAEYYRSNLVPQRMQQVLNSMFYDNPDDVYGHLANYFASFAKPAAISRIVGKAKLDSAGQQTVQVEVLCTIKNLEKSICFTTMSNSCCDPNYTTFDTMDKEIELKNISVQFALEWINGPLNSLIKGLLPANQKQVDKFLSEYFQRKVEEDEEQKKKDAEVEEVPEPEQSASTNPVPVVDKKKKPPKAKKSIAPEKPIKPREPPEIFFPGAVAIGVVSLAVAKAAVKLQNTSLFLHIAALNHEKEPPVEIRMPIPMVSLLSCGKSSGGKLRLMKEVIAVPKHDLSYEQGLKMMMAFQQQITKWMFSQKSLPLAMSHLGCWEKGFERTEQPFELIHEVCDTLELTLGEDLHLVLNCAAHELMDYEKEKYEIITGVLKHPDEMIELYTSLVEKYPSIIGLIDPLRKEDEEQWSKLCHLLSPQCYLLADGASRSIDKLITNGLGENRYSGLILKHANQTTISDLIRVAKLMEAQDCRFIPSLTEAETLDDSIADIAVGLGARFIKLGGLCHGERVAKYNRLLAIEEELAQRGALGQAAEHQFPVISEEEHDPNSVRPGSEQID</sequence>
<dbReference type="OMA" id="MKELICI"/>
<proteinExistence type="inferred from homology"/>
<evidence type="ECO:0000256" key="8">
    <source>
        <dbReference type="ARBA" id="ARBA00048333"/>
    </source>
</evidence>
<evidence type="ECO:0000256" key="5">
    <source>
        <dbReference type="ARBA" id="ARBA00023239"/>
    </source>
</evidence>
<feature type="domain" description="Enolase N-terminal" evidence="11">
    <location>
        <begin position="73"/>
        <end position="263"/>
    </location>
</feature>
<name>A0A401RVN9_CHIPU</name>
<gene>
    <name evidence="12" type="ORF">chiPu_0000609</name>
</gene>
<dbReference type="Proteomes" id="UP000287033">
    <property type="component" value="Unassembled WGS sequence"/>
</dbReference>
<dbReference type="SMART" id="SM01192">
    <property type="entry name" value="Enolase_C"/>
    <property type="match status" value="1"/>
</dbReference>
<evidence type="ECO:0000256" key="4">
    <source>
        <dbReference type="ARBA" id="ARBA00023152"/>
    </source>
</evidence>